<name>A0ABM8Z7N4_9LACO</name>
<organism evidence="1 2">
    <name type="scientific">Periweissella fabaria</name>
    <dbReference type="NCBI Taxonomy" id="546157"/>
    <lineage>
        <taxon>Bacteria</taxon>
        <taxon>Bacillati</taxon>
        <taxon>Bacillota</taxon>
        <taxon>Bacilli</taxon>
        <taxon>Lactobacillales</taxon>
        <taxon>Lactobacillaceae</taxon>
        <taxon>Periweissella</taxon>
    </lineage>
</organism>
<dbReference type="RefSeq" id="WP_230097327.1">
    <property type="nucleotide sequence ID" value="NZ_CAKKNS010000008.1"/>
</dbReference>
<reference evidence="1 2" key="1">
    <citation type="submission" date="2021-11" db="EMBL/GenBank/DDBJ databases">
        <authorList>
            <person name="Depoorter E."/>
        </authorList>
    </citation>
    <scope>NUCLEOTIDE SEQUENCE [LARGE SCALE GENOMIC DNA]</scope>
    <source>
        <strain evidence="1 2">LMG 24289</strain>
    </source>
</reference>
<proteinExistence type="predicted"/>
<gene>
    <name evidence="1" type="ORF">WFA24289_01628</name>
</gene>
<dbReference type="Gene3D" id="2.10.270.10">
    <property type="entry name" value="Cholin Binding"/>
    <property type="match status" value="1"/>
</dbReference>
<comment type="caution">
    <text evidence="1">The sequence shown here is derived from an EMBL/GenBank/DDBJ whole genome shotgun (WGS) entry which is preliminary data.</text>
</comment>
<evidence type="ECO:0008006" key="3">
    <source>
        <dbReference type="Google" id="ProtNLM"/>
    </source>
</evidence>
<protein>
    <recommendedName>
        <fullName evidence="3">Cell surface protein</fullName>
    </recommendedName>
</protein>
<evidence type="ECO:0000313" key="1">
    <source>
        <dbReference type="EMBL" id="CAH0417296.1"/>
    </source>
</evidence>
<dbReference type="EMBL" id="CAKKNS010000008">
    <property type="protein sequence ID" value="CAH0417296.1"/>
    <property type="molecule type" value="Genomic_DNA"/>
</dbReference>
<dbReference type="Proteomes" id="UP000789707">
    <property type="component" value="Unassembled WGS sequence"/>
</dbReference>
<sequence>MKSLKKVFVILVGLVVAILFIGGSVQNTIASSVSHSTSAKIVKTPATPQIITQKIQGSWYFFDNKGQQHKVVITGNTFQLDNKTATVNKDGFIYYAADGIYQLGYNYSDNGYAFKTKVQKVNGKAVNTLQMISANFAGTNVLTQGTAHHFGAQAFF</sequence>
<evidence type="ECO:0000313" key="2">
    <source>
        <dbReference type="Proteomes" id="UP000789707"/>
    </source>
</evidence>
<dbReference type="SUPFAM" id="SSF69360">
    <property type="entry name" value="Cell wall binding repeat"/>
    <property type="match status" value="1"/>
</dbReference>
<keyword evidence="2" id="KW-1185">Reference proteome</keyword>
<accession>A0ABM8Z7N4</accession>